<dbReference type="EMBL" id="KV784369">
    <property type="protein sequence ID" value="OEU11266.1"/>
    <property type="molecule type" value="Genomic_DNA"/>
</dbReference>
<dbReference type="AlphaFoldDB" id="A0A1E7EZI6"/>
<organism evidence="1 2">
    <name type="scientific">Fragilariopsis cylindrus CCMP1102</name>
    <dbReference type="NCBI Taxonomy" id="635003"/>
    <lineage>
        <taxon>Eukaryota</taxon>
        <taxon>Sar</taxon>
        <taxon>Stramenopiles</taxon>
        <taxon>Ochrophyta</taxon>
        <taxon>Bacillariophyta</taxon>
        <taxon>Bacillariophyceae</taxon>
        <taxon>Bacillariophycidae</taxon>
        <taxon>Bacillariales</taxon>
        <taxon>Bacillariaceae</taxon>
        <taxon>Fragilariopsis</taxon>
    </lineage>
</organism>
<name>A0A1E7EZI6_9STRA</name>
<keyword evidence="2" id="KW-1185">Reference proteome</keyword>
<evidence type="ECO:0000313" key="1">
    <source>
        <dbReference type="EMBL" id="OEU11266.1"/>
    </source>
</evidence>
<dbReference type="InParanoid" id="A0A1E7EZI6"/>
<dbReference type="KEGG" id="fcy:FRACYDRAFT_246379"/>
<proteinExistence type="predicted"/>
<reference evidence="1 2" key="1">
    <citation type="submission" date="2016-09" db="EMBL/GenBank/DDBJ databases">
        <title>Extensive genetic diversity and differential bi-allelic expression allows diatom success in the polar Southern Ocean.</title>
        <authorList>
            <consortium name="DOE Joint Genome Institute"/>
            <person name="Mock T."/>
            <person name="Otillar R.P."/>
            <person name="Strauss J."/>
            <person name="Dupont C."/>
            <person name="Frickenhaus S."/>
            <person name="Maumus F."/>
            <person name="Mcmullan M."/>
            <person name="Sanges R."/>
            <person name="Schmutz J."/>
            <person name="Toseland A."/>
            <person name="Valas R."/>
            <person name="Veluchamy A."/>
            <person name="Ward B.J."/>
            <person name="Allen A."/>
            <person name="Barry K."/>
            <person name="Falciatore A."/>
            <person name="Ferrante M."/>
            <person name="Fortunato A.E."/>
            <person name="Gloeckner G."/>
            <person name="Gruber A."/>
            <person name="Hipkin R."/>
            <person name="Janech M."/>
            <person name="Kroth P."/>
            <person name="Leese F."/>
            <person name="Lindquist E."/>
            <person name="Lyon B.R."/>
            <person name="Martin J."/>
            <person name="Mayer C."/>
            <person name="Parker M."/>
            <person name="Quesneville H."/>
            <person name="Raymond J."/>
            <person name="Uhlig C."/>
            <person name="Valentin K.U."/>
            <person name="Worden A.Z."/>
            <person name="Armbrust E.V."/>
            <person name="Bowler C."/>
            <person name="Green B."/>
            <person name="Moulton V."/>
            <person name="Van Oosterhout C."/>
            <person name="Grigoriev I."/>
        </authorList>
    </citation>
    <scope>NUCLEOTIDE SEQUENCE [LARGE SCALE GENOMIC DNA]</scope>
    <source>
        <strain evidence="1 2">CCMP1102</strain>
    </source>
</reference>
<accession>A0A1E7EZI6</accession>
<sequence length="160" mass="17739">MAFIDAEKIKAMLTSNGSRKKKHTITDWMVCIPNEDSSSFPNNLLEVLEMIDGFSTEGCIIIHDMEHEKEVQTRNKLRKRQKNNSFDVDGCNSSCGDVRLAWHKHQQSWSPSNKNDLYSFVKVLIEIACDGFGRGSGGGGGATAISTAKMNNNETGVQIK</sequence>
<dbReference type="Proteomes" id="UP000095751">
    <property type="component" value="Unassembled WGS sequence"/>
</dbReference>
<gene>
    <name evidence="1" type="ORF">FRACYDRAFT_246379</name>
</gene>
<protein>
    <submittedName>
        <fullName evidence="1">Uncharacterized protein</fullName>
    </submittedName>
</protein>
<evidence type="ECO:0000313" key="2">
    <source>
        <dbReference type="Proteomes" id="UP000095751"/>
    </source>
</evidence>